<evidence type="ECO:0000313" key="2">
    <source>
        <dbReference type="Ensembl" id="ENSECAP00000064331.1"/>
    </source>
</evidence>
<organism evidence="2 3">
    <name type="scientific">Equus caballus</name>
    <name type="common">Horse</name>
    <dbReference type="NCBI Taxonomy" id="9796"/>
    <lineage>
        <taxon>Eukaryota</taxon>
        <taxon>Metazoa</taxon>
        <taxon>Chordata</taxon>
        <taxon>Craniata</taxon>
        <taxon>Vertebrata</taxon>
        <taxon>Euteleostomi</taxon>
        <taxon>Mammalia</taxon>
        <taxon>Eutheria</taxon>
        <taxon>Laurasiatheria</taxon>
        <taxon>Perissodactyla</taxon>
        <taxon>Equidae</taxon>
        <taxon>Equus</taxon>
    </lineage>
</organism>
<dbReference type="GO" id="GO:0006915">
    <property type="term" value="P:apoptotic process"/>
    <property type="evidence" value="ECO:0007669"/>
    <property type="project" value="InterPro"/>
</dbReference>
<dbReference type="PANTHER" id="PTHR28540">
    <property type="entry name" value="BCL2-ASSOCIATED AGONIST OF CELL DEATH"/>
    <property type="match status" value="1"/>
</dbReference>
<dbReference type="Pfam" id="PF10514">
    <property type="entry name" value="Bcl-2_BAD"/>
    <property type="match status" value="1"/>
</dbReference>
<dbReference type="PANTHER" id="PTHR28540:SF1">
    <property type="entry name" value="BCL2-ASSOCIATED AGONIST OF CELL DEATH"/>
    <property type="match status" value="1"/>
</dbReference>
<name>A0A9L0RK88_HORSE</name>
<gene>
    <name evidence="2" type="primary">BAD</name>
</gene>
<protein>
    <submittedName>
        <fullName evidence="2">BCL2 associated agonist of cell death</fullName>
    </submittedName>
</protein>
<dbReference type="Proteomes" id="UP000002281">
    <property type="component" value="Chromosome 12"/>
</dbReference>
<dbReference type="AlphaFoldDB" id="A0A9L0RK88"/>
<feature type="region of interest" description="Disordered" evidence="1">
    <location>
        <begin position="1"/>
        <end position="119"/>
    </location>
</feature>
<proteinExistence type="predicted"/>
<reference evidence="2" key="3">
    <citation type="submission" date="2025-09" db="UniProtKB">
        <authorList>
            <consortium name="Ensembl"/>
        </authorList>
    </citation>
    <scope>IDENTIFICATION</scope>
    <source>
        <strain evidence="2">Thoroughbred</strain>
    </source>
</reference>
<dbReference type="Ensembl" id="ENSECAT00000121840.1">
    <property type="protein sequence ID" value="ENSECAP00000064331.1"/>
    <property type="gene ID" value="ENSECAG00000014950.4"/>
</dbReference>
<sequence length="232" mass="25007">MFQIPEFEQSEPEDSSPADRGLGPSPTGDWPSDPVRHQRTAPGLLGEAGHQQGQPASSSHHGGRHPQTQPLACPPCPQVRSSPHPGHLHTHWVTLSTSSPEERGHSDADAAKPQLDARHPVLVGSELGERRLRPLPVTFHPHPETPAPAAAGGHPGCGRKSLPQALSKERIHSVSFGRRRSDPRPTPFRACEDHGGCDPVGSFSALTRRKWPRDPAPAPGCPRRLRQVASRG</sequence>
<dbReference type="GeneTree" id="ENSGT01050000248447"/>
<keyword evidence="3" id="KW-1185">Reference proteome</keyword>
<accession>A0A9L0RK88</accession>
<reference evidence="2 3" key="1">
    <citation type="journal article" date="2009" name="Science">
        <title>Genome sequence, comparative analysis, and population genetics of the domestic horse.</title>
        <authorList>
            <consortium name="Broad Institute Genome Sequencing Platform"/>
            <consortium name="Broad Institute Whole Genome Assembly Team"/>
            <person name="Wade C.M."/>
            <person name="Giulotto E."/>
            <person name="Sigurdsson S."/>
            <person name="Zoli M."/>
            <person name="Gnerre S."/>
            <person name="Imsland F."/>
            <person name="Lear T.L."/>
            <person name="Adelson D.L."/>
            <person name="Bailey E."/>
            <person name="Bellone R.R."/>
            <person name="Bloecker H."/>
            <person name="Distl O."/>
            <person name="Edgar R.C."/>
            <person name="Garber M."/>
            <person name="Leeb T."/>
            <person name="Mauceli E."/>
            <person name="MacLeod J.N."/>
            <person name="Penedo M.C.T."/>
            <person name="Raison J.M."/>
            <person name="Sharpe T."/>
            <person name="Vogel J."/>
            <person name="Andersson L."/>
            <person name="Antczak D.F."/>
            <person name="Biagi T."/>
            <person name="Binns M.M."/>
            <person name="Chowdhary B.P."/>
            <person name="Coleman S.J."/>
            <person name="Della Valle G."/>
            <person name="Fryc S."/>
            <person name="Guerin G."/>
            <person name="Hasegawa T."/>
            <person name="Hill E.W."/>
            <person name="Jurka J."/>
            <person name="Kiialainen A."/>
            <person name="Lindgren G."/>
            <person name="Liu J."/>
            <person name="Magnani E."/>
            <person name="Mickelson J.R."/>
            <person name="Murray J."/>
            <person name="Nergadze S.G."/>
            <person name="Onofrio R."/>
            <person name="Pedroni S."/>
            <person name="Piras M.F."/>
            <person name="Raudsepp T."/>
            <person name="Rocchi M."/>
            <person name="Roeed K.H."/>
            <person name="Ryder O.A."/>
            <person name="Searle S."/>
            <person name="Skow L."/>
            <person name="Swinburne J.E."/>
            <person name="Syvaenen A.C."/>
            <person name="Tozaki T."/>
            <person name="Valberg S.J."/>
            <person name="Vaudin M."/>
            <person name="White J.R."/>
            <person name="Zody M.C."/>
            <person name="Lander E.S."/>
            <person name="Lindblad-Toh K."/>
        </authorList>
    </citation>
    <scope>NUCLEOTIDE SEQUENCE [LARGE SCALE GENOMIC DNA]</scope>
    <source>
        <strain evidence="2 3">Thoroughbred</strain>
    </source>
</reference>
<dbReference type="InterPro" id="IPR018868">
    <property type="entry name" value="BAD"/>
</dbReference>
<feature type="region of interest" description="Disordered" evidence="1">
    <location>
        <begin position="136"/>
        <end position="195"/>
    </location>
</feature>
<feature type="region of interest" description="Disordered" evidence="1">
    <location>
        <begin position="209"/>
        <end position="232"/>
    </location>
</feature>
<feature type="compositionally biased region" description="Basic and acidic residues" evidence="1">
    <location>
        <begin position="100"/>
        <end position="119"/>
    </location>
</feature>
<reference evidence="2" key="2">
    <citation type="submission" date="2025-08" db="UniProtKB">
        <authorList>
            <consortium name="Ensembl"/>
        </authorList>
    </citation>
    <scope>IDENTIFICATION</scope>
    <source>
        <strain evidence="2">Thoroughbred</strain>
    </source>
</reference>
<evidence type="ECO:0000256" key="1">
    <source>
        <dbReference type="SAM" id="MobiDB-lite"/>
    </source>
</evidence>
<evidence type="ECO:0000313" key="3">
    <source>
        <dbReference type="Proteomes" id="UP000002281"/>
    </source>
</evidence>
<feature type="compositionally biased region" description="Polar residues" evidence="1">
    <location>
        <begin position="51"/>
        <end position="70"/>
    </location>
</feature>